<comment type="caution">
    <text evidence="2">The sequence shown here is derived from an EMBL/GenBank/DDBJ whole genome shotgun (WGS) entry which is preliminary data.</text>
</comment>
<evidence type="ECO:0000256" key="1">
    <source>
        <dbReference type="SAM" id="SignalP"/>
    </source>
</evidence>
<evidence type="ECO:0000313" key="3">
    <source>
        <dbReference type="Proteomes" id="UP000238430"/>
    </source>
</evidence>
<name>A0A2T1NBM6_9FLAO</name>
<feature type="signal peptide" evidence="1">
    <location>
        <begin position="1"/>
        <end position="21"/>
    </location>
</feature>
<dbReference type="OrthoDB" id="9803907at2"/>
<reference evidence="2 3" key="1">
    <citation type="submission" date="2018-03" db="EMBL/GenBank/DDBJ databases">
        <title>Mesoflavibacter sp. HG37 and Mesoflavibacter sp. HG96 sp.nov., two marine bacteria isolated from seawater of Western Pacific Ocean.</title>
        <authorList>
            <person name="Cheng H."/>
            <person name="Wu Y.-H."/>
            <person name="Guo L.-L."/>
            <person name="Xu X.-W."/>
        </authorList>
    </citation>
    <scope>NUCLEOTIDE SEQUENCE [LARGE SCALE GENOMIC DNA]</scope>
    <source>
        <strain evidence="2 3">KCTC 42117</strain>
    </source>
</reference>
<proteinExistence type="predicted"/>
<keyword evidence="1" id="KW-0732">Signal</keyword>
<gene>
    <name evidence="2" type="ORF">C7H61_08390</name>
</gene>
<dbReference type="RefSeq" id="WP_106678854.1">
    <property type="nucleotide sequence ID" value="NZ_JACHWV010000008.1"/>
</dbReference>
<sequence>MKKSILLPLLIFLFINFSLQAQTDSNVSDAEKFGNLMCDCINTLMDDMHPEIKRMMRNIEALGSEEAQKRFTTYIEEHPEESEEIMSDAKILQNFDQSIADIDVCVELEKFTKKDSFKENEAELEKEVADFLENKSKCVYAYIFYSIGAKNN</sequence>
<protein>
    <submittedName>
        <fullName evidence="2">Uncharacterized protein</fullName>
    </submittedName>
</protein>
<accession>A0A2T1NBM6</accession>
<dbReference type="AlphaFoldDB" id="A0A2T1NBM6"/>
<dbReference type="EMBL" id="PXOT01000023">
    <property type="protein sequence ID" value="PSG89815.1"/>
    <property type="molecule type" value="Genomic_DNA"/>
</dbReference>
<dbReference type="Proteomes" id="UP000238430">
    <property type="component" value="Unassembled WGS sequence"/>
</dbReference>
<feature type="chain" id="PRO_5015619292" evidence="1">
    <location>
        <begin position="22"/>
        <end position="152"/>
    </location>
</feature>
<evidence type="ECO:0000313" key="2">
    <source>
        <dbReference type="EMBL" id="PSG89815.1"/>
    </source>
</evidence>
<organism evidence="2 3">
    <name type="scientific">Mesoflavibacter zeaxanthinifaciens subsp. sabulilitoris</name>
    <dbReference type="NCBI Taxonomy" id="1520893"/>
    <lineage>
        <taxon>Bacteria</taxon>
        <taxon>Pseudomonadati</taxon>
        <taxon>Bacteroidota</taxon>
        <taxon>Flavobacteriia</taxon>
        <taxon>Flavobacteriales</taxon>
        <taxon>Flavobacteriaceae</taxon>
        <taxon>Mesoflavibacter</taxon>
    </lineage>
</organism>
<keyword evidence="3" id="KW-1185">Reference proteome</keyword>